<evidence type="ECO:0000259" key="1">
    <source>
        <dbReference type="SMART" id="SM00881"/>
    </source>
</evidence>
<dbReference type="OrthoDB" id="9804695at2"/>
<dbReference type="InterPro" id="IPR003781">
    <property type="entry name" value="CoA-bd"/>
</dbReference>
<reference evidence="2" key="1">
    <citation type="journal article" date="2019" name="PLoS Negl. Trop. Dis.">
        <title>Revisiting the worldwide diversity of Leptospira species in the environment.</title>
        <authorList>
            <person name="Vincent A.T."/>
            <person name="Schiettekatte O."/>
            <person name="Bourhy P."/>
            <person name="Veyrier F.J."/>
            <person name="Picardeau M."/>
        </authorList>
    </citation>
    <scope>NUCLEOTIDE SEQUENCE [LARGE SCALE GENOMIC DNA]</scope>
    <source>
        <strain evidence="2">201702454</strain>
    </source>
</reference>
<name>A0A4R9JU53_9LEPT</name>
<evidence type="ECO:0000313" key="2">
    <source>
        <dbReference type="EMBL" id="TGL55825.1"/>
    </source>
</evidence>
<dbReference type="AlphaFoldDB" id="A0A4R9JU53"/>
<dbReference type="InterPro" id="IPR036291">
    <property type="entry name" value="NAD(P)-bd_dom_sf"/>
</dbReference>
<organism evidence="2 3">
    <name type="scientific">Leptospira kemamanensis</name>
    <dbReference type="NCBI Taxonomy" id="2484942"/>
    <lineage>
        <taxon>Bacteria</taxon>
        <taxon>Pseudomonadati</taxon>
        <taxon>Spirochaetota</taxon>
        <taxon>Spirochaetia</taxon>
        <taxon>Leptospirales</taxon>
        <taxon>Leptospiraceae</taxon>
        <taxon>Leptospira</taxon>
    </lineage>
</organism>
<proteinExistence type="predicted"/>
<dbReference type="Gene3D" id="3.40.50.720">
    <property type="entry name" value="NAD(P)-binding Rossmann-like Domain"/>
    <property type="match status" value="1"/>
</dbReference>
<dbReference type="Proteomes" id="UP000297609">
    <property type="component" value="Unassembled WGS sequence"/>
</dbReference>
<evidence type="ECO:0000313" key="3">
    <source>
        <dbReference type="Proteomes" id="UP000297609"/>
    </source>
</evidence>
<dbReference type="Pfam" id="PF13380">
    <property type="entry name" value="CoA_binding_2"/>
    <property type="match status" value="1"/>
</dbReference>
<sequence>MNVADSEIKSLLEAYKTIAVYGLSHDPSKPSHYVPVFIREKGWNVLGTYPKEHSVGGFSIYRSLKEIPKENRKFIDVFRSSDKIPEIVDEILELGGTEVLWLQLGISHPEAEKKAENAGIKVVSDRCLIIEYNRFF</sequence>
<gene>
    <name evidence="2" type="ORF">EHQ59_03305</name>
</gene>
<comment type="caution">
    <text evidence="2">The sequence shown here is derived from an EMBL/GenBank/DDBJ whole genome shotgun (WGS) entry which is preliminary data.</text>
</comment>
<dbReference type="PANTHER" id="PTHR33303:SF2">
    <property type="entry name" value="COA-BINDING DOMAIN-CONTAINING PROTEIN"/>
    <property type="match status" value="1"/>
</dbReference>
<dbReference type="SUPFAM" id="SSF51735">
    <property type="entry name" value="NAD(P)-binding Rossmann-fold domains"/>
    <property type="match status" value="1"/>
</dbReference>
<dbReference type="EMBL" id="RQGG01000009">
    <property type="protein sequence ID" value="TGL55825.1"/>
    <property type="molecule type" value="Genomic_DNA"/>
</dbReference>
<keyword evidence="3" id="KW-1185">Reference proteome</keyword>
<dbReference type="PANTHER" id="PTHR33303">
    <property type="entry name" value="CYTOPLASMIC PROTEIN-RELATED"/>
    <property type="match status" value="1"/>
</dbReference>
<dbReference type="SMART" id="SM00881">
    <property type="entry name" value="CoA_binding"/>
    <property type="match status" value="1"/>
</dbReference>
<feature type="domain" description="CoA-binding" evidence="1">
    <location>
        <begin position="11"/>
        <end position="106"/>
    </location>
</feature>
<accession>A0A4R9JU53</accession>
<protein>
    <submittedName>
        <fullName evidence="2">CoA-binding protein</fullName>
    </submittedName>
</protein>
<dbReference type="RefSeq" id="WP_135617720.1">
    <property type="nucleotide sequence ID" value="NZ_RQGG01000009.1"/>
</dbReference>